<dbReference type="EC" id="5.4.99.5" evidence="1"/>
<protein>
    <recommendedName>
        <fullName evidence="1">chorismate mutase</fullName>
        <ecNumber evidence="1">5.4.99.5</ecNumber>
    </recommendedName>
</protein>
<reference evidence="4 5" key="1">
    <citation type="submission" date="2009-06" db="EMBL/GenBank/DDBJ databases">
        <title>Complete sequence of Desulfovibrio salexigens DSM 2638.</title>
        <authorList>
            <consortium name="US DOE Joint Genome Institute"/>
            <person name="Lucas S."/>
            <person name="Copeland A."/>
            <person name="Lapidus A."/>
            <person name="Glavina del Rio T."/>
            <person name="Tice H."/>
            <person name="Bruce D."/>
            <person name="Goodwin L."/>
            <person name="Pitluck S."/>
            <person name="Munk A.C."/>
            <person name="Brettin T."/>
            <person name="Detter J.C."/>
            <person name="Han C."/>
            <person name="Tapia R."/>
            <person name="Larimer F."/>
            <person name="Land M."/>
            <person name="Hauser L."/>
            <person name="Kyrpides N."/>
            <person name="Anderson I."/>
            <person name="Wall J.D."/>
            <person name="Arkin A.P."/>
            <person name="Dehal P."/>
            <person name="Chivian D."/>
            <person name="Giles B."/>
            <person name="Hazen T.C."/>
        </authorList>
    </citation>
    <scope>NUCLEOTIDE SEQUENCE [LARGE SCALE GENOMIC DNA]</scope>
    <source>
        <strain evidence="5">ATCC 14822 / DSM 2638 / NCIMB 8403 / VKM B-1763</strain>
    </source>
</reference>
<dbReference type="SUPFAM" id="SSF48600">
    <property type="entry name" value="Chorismate mutase II"/>
    <property type="match status" value="1"/>
</dbReference>
<dbReference type="InterPro" id="IPR002701">
    <property type="entry name" value="CM_II_prokaryot"/>
</dbReference>
<evidence type="ECO:0000313" key="5">
    <source>
        <dbReference type="Proteomes" id="UP000002601"/>
    </source>
</evidence>
<dbReference type="GO" id="GO:0004106">
    <property type="term" value="F:chorismate mutase activity"/>
    <property type="evidence" value="ECO:0007669"/>
    <property type="project" value="UniProtKB-EC"/>
</dbReference>
<keyword evidence="5" id="KW-1185">Reference proteome</keyword>
<accession>C6BVT0</accession>
<dbReference type="InterPro" id="IPR036968">
    <property type="entry name" value="Enolpyruvate_Tfrase_sf"/>
</dbReference>
<dbReference type="STRING" id="526222.Desal_0227"/>
<evidence type="ECO:0000313" key="4">
    <source>
        <dbReference type="EMBL" id="ACS78294.1"/>
    </source>
</evidence>
<dbReference type="KEGG" id="dsa:Desal_0227"/>
<dbReference type="EMBL" id="CP001649">
    <property type="protein sequence ID" value="ACS78294.1"/>
    <property type="molecule type" value="Genomic_DNA"/>
</dbReference>
<evidence type="ECO:0000256" key="1">
    <source>
        <dbReference type="ARBA" id="ARBA00012404"/>
    </source>
</evidence>
<dbReference type="eggNOG" id="COG0128">
    <property type="taxonomic scope" value="Bacteria"/>
</dbReference>
<dbReference type="PANTHER" id="PTHR21090:SF5">
    <property type="entry name" value="PENTAFUNCTIONAL AROM POLYPEPTIDE"/>
    <property type="match status" value="1"/>
</dbReference>
<dbReference type="Pfam" id="PF01817">
    <property type="entry name" value="CM_2"/>
    <property type="match status" value="1"/>
</dbReference>
<dbReference type="PROSITE" id="PS51168">
    <property type="entry name" value="CHORISMATE_MUT_2"/>
    <property type="match status" value="1"/>
</dbReference>
<evidence type="ECO:0000256" key="2">
    <source>
        <dbReference type="ARBA" id="ARBA00022679"/>
    </source>
</evidence>
<dbReference type="Gene3D" id="3.65.10.10">
    <property type="entry name" value="Enolpyruvate transferase domain"/>
    <property type="match status" value="2"/>
</dbReference>
<dbReference type="InterPro" id="IPR036979">
    <property type="entry name" value="CM_dom_sf"/>
</dbReference>
<name>C6BVT0_MARSD</name>
<dbReference type="InterPro" id="IPR013792">
    <property type="entry name" value="RNA3'P_cycl/enolpyr_Trfase_a/b"/>
</dbReference>
<dbReference type="InterPro" id="IPR001986">
    <property type="entry name" value="Enolpyruvate_Tfrase_dom"/>
</dbReference>
<gene>
    <name evidence="4" type="ordered locus">Desal_0227</name>
</gene>
<dbReference type="SUPFAM" id="SSF55205">
    <property type="entry name" value="EPT/RTPC-like"/>
    <property type="match status" value="1"/>
</dbReference>
<keyword evidence="2" id="KW-0808">Transferase</keyword>
<dbReference type="AlphaFoldDB" id="C6BVT0"/>
<dbReference type="RefSeq" id="WP_012765820.1">
    <property type="nucleotide sequence ID" value="NC_012881.1"/>
</dbReference>
<dbReference type="OrthoDB" id="5469219at2"/>
<dbReference type="InterPro" id="IPR036263">
    <property type="entry name" value="Chorismate_II_sf"/>
</dbReference>
<organism evidence="4 5">
    <name type="scientific">Maridesulfovibrio salexigens (strain ATCC 14822 / DSM 2638 / NCIMB 8403 / VKM B-1763)</name>
    <name type="common">Desulfovibrio salexigens</name>
    <dbReference type="NCBI Taxonomy" id="526222"/>
    <lineage>
        <taxon>Bacteria</taxon>
        <taxon>Pseudomonadati</taxon>
        <taxon>Thermodesulfobacteriota</taxon>
        <taxon>Desulfovibrionia</taxon>
        <taxon>Desulfovibrionales</taxon>
        <taxon>Desulfovibrionaceae</taxon>
        <taxon>Maridesulfovibrio</taxon>
    </lineage>
</organism>
<feature type="domain" description="Chorismate mutase" evidence="3">
    <location>
        <begin position="11"/>
        <end position="102"/>
    </location>
</feature>
<dbReference type="GO" id="GO:0009423">
    <property type="term" value="P:chorismate biosynthetic process"/>
    <property type="evidence" value="ECO:0007669"/>
    <property type="project" value="TreeGrafter"/>
</dbReference>
<dbReference type="PANTHER" id="PTHR21090">
    <property type="entry name" value="AROM/DEHYDROQUINATE SYNTHASE"/>
    <property type="match status" value="1"/>
</dbReference>
<sequence length="546" mass="59699">MPEYKKFERSGGAAPRRQSLLDEIKELDARLLSLVSRRNYLMGKAASKRKQKGLPLGDPDMERRIFETWSAEAGHKKFDLKTARRVFEQLNNLAYAGVAKPENRKLSTYVLSPPQKPVDVTFDGPGSLFQSKLWIALCAAAGAEAKMGPLCVNDEITELIKALNQAGAHLSWDGETIESRSGEGIEFEEKLIFAGDNAMTMFLTIAFGLKTVGKFKIAGGPILKQYDSRPLAEVLSPLGARLNTLDLQSHGLPARLECGGRMASSIEISEDIPAEFVAALALAAWTYPQGLTMKFAEGWHGAGLLKEVVAVLKKSGIKAKLNETECSIPATKEISVPEQLSIALEPELCAALLAMPAFSNGQVTINGYWPKTETAEDALRILKAGGLNIEISKGSITATKGEAAAEASFNFGNANDLFPVGLALAVNSRSECKVSNIADAVMFEQGIELLERLGIKYERGEEELTVLPGRLKWDEAWSAPTPFFGIALGLMAWMRPGISLENPGDISDLWPRYWTLYNSLPEINGLKDPEVKKKDESTTRRRIKID</sequence>
<dbReference type="Gene3D" id="1.20.59.10">
    <property type="entry name" value="Chorismate mutase"/>
    <property type="match status" value="1"/>
</dbReference>
<dbReference type="Proteomes" id="UP000002601">
    <property type="component" value="Chromosome"/>
</dbReference>
<dbReference type="Pfam" id="PF00275">
    <property type="entry name" value="EPSP_synthase"/>
    <property type="match status" value="1"/>
</dbReference>
<dbReference type="GO" id="GO:0003866">
    <property type="term" value="F:3-phosphoshikimate 1-carboxyvinyltransferase activity"/>
    <property type="evidence" value="ECO:0007669"/>
    <property type="project" value="TreeGrafter"/>
</dbReference>
<dbReference type="HOGENOM" id="CLU_031779_0_0_7"/>
<evidence type="ECO:0000259" key="3">
    <source>
        <dbReference type="PROSITE" id="PS51168"/>
    </source>
</evidence>
<proteinExistence type="predicted"/>